<dbReference type="InterPro" id="IPR013217">
    <property type="entry name" value="Methyltransf_12"/>
</dbReference>
<keyword evidence="1" id="KW-0808">Transferase</keyword>
<dbReference type="SUPFAM" id="SSF53335">
    <property type="entry name" value="S-adenosyl-L-methionine-dependent methyltransferases"/>
    <property type="match status" value="1"/>
</dbReference>
<dbReference type="Gene3D" id="3.40.50.150">
    <property type="entry name" value="Vaccinia Virus protein VP39"/>
    <property type="match status" value="1"/>
</dbReference>
<evidence type="ECO:0000259" key="2">
    <source>
        <dbReference type="Pfam" id="PF08242"/>
    </source>
</evidence>
<protein>
    <submittedName>
        <fullName evidence="3">Class I SAM-dependent methyltransferase</fullName>
    </submittedName>
</protein>
<dbReference type="PANTHER" id="PTHR43861:SF3">
    <property type="entry name" value="PUTATIVE (AFU_ORTHOLOGUE AFUA_2G14390)-RELATED"/>
    <property type="match status" value="1"/>
</dbReference>
<dbReference type="InterPro" id="IPR029063">
    <property type="entry name" value="SAM-dependent_MTases_sf"/>
</dbReference>
<accession>A0A9X3YRE7</accession>
<dbReference type="Proteomes" id="UP001139971">
    <property type="component" value="Unassembled WGS sequence"/>
</dbReference>
<evidence type="ECO:0000313" key="3">
    <source>
        <dbReference type="EMBL" id="MDC8016195.1"/>
    </source>
</evidence>
<evidence type="ECO:0000313" key="4">
    <source>
        <dbReference type="Proteomes" id="UP001139971"/>
    </source>
</evidence>
<reference evidence="3" key="1">
    <citation type="submission" date="2023-02" db="EMBL/GenBank/DDBJ databases">
        <title>Tahibacter soli sp. nov. isolated from soil.</title>
        <authorList>
            <person name="Baek J.H."/>
            <person name="Lee J.K."/>
            <person name="Choi D.G."/>
            <person name="Jeon C.O."/>
        </authorList>
    </citation>
    <scope>NUCLEOTIDE SEQUENCE</scope>
    <source>
        <strain evidence="3">BL</strain>
    </source>
</reference>
<name>A0A9X3YRE7_9GAMM</name>
<comment type="caution">
    <text evidence="3">The sequence shown here is derived from an EMBL/GenBank/DDBJ whole genome shotgun (WGS) entry which is preliminary data.</text>
</comment>
<dbReference type="Pfam" id="PF08242">
    <property type="entry name" value="Methyltransf_12"/>
    <property type="match status" value="1"/>
</dbReference>
<dbReference type="AlphaFoldDB" id="A0A9X3YRE7"/>
<dbReference type="GO" id="GO:0008168">
    <property type="term" value="F:methyltransferase activity"/>
    <property type="evidence" value="ECO:0007669"/>
    <property type="project" value="UniProtKB-KW"/>
</dbReference>
<organism evidence="3 4">
    <name type="scientific">Tahibacter soli</name>
    <dbReference type="NCBI Taxonomy" id="2983605"/>
    <lineage>
        <taxon>Bacteria</taxon>
        <taxon>Pseudomonadati</taxon>
        <taxon>Pseudomonadota</taxon>
        <taxon>Gammaproteobacteria</taxon>
        <taxon>Lysobacterales</taxon>
        <taxon>Rhodanobacteraceae</taxon>
        <taxon>Tahibacter</taxon>
    </lineage>
</organism>
<dbReference type="RefSeq" id="WP_263542520.1">
    <property type="nucleotide sequence ID" value="NZ_JAOVZO020000023.1"/>
</dbReference>
<evidence type="ECO:0000256" key="1">
    <source>
        <dbReference type="ARBA" id="ARBA00022679"/>
    </source>
</evidence>
<dbReference type="GO" id="GO:0032259">
    <property type="term" value="P:methylation"/>
    <property type="evidence" value="ECO:0007669"/>
    <property type="project" value="UniProtKB-KW"/>
</dbReference>
<keyword evidence="4" id="KW-1185">Reference proteome</keyword>
<keyword evidence="3" id="KW-0489">Methyltransferase</keyword>
<sequence length="202" mass="22230">MNISKKSLESSRRTVAAYEDYAVRYDEIVATAPWPNERLALRQLMAAVESGGRILEVGSGAGRDADFIESLGAQVRRTDVTEAFLDIQRQRGKQAYKLDLLTDELGGPYDGILALCVLIHIDRDCTDGVLQKVAAALRNGGAFLVSLREGAGETDDDDGHMTYWSRDDFAARLDAAGLTIDWENAHVGGVDKRWLTFLARKP</sequence>
<gene>
    <name evidence="3" type="ORF">OD750_027015</name>
</gene>
<feature type="domain" description="Methyltransferase type 12" evidence="2">
    <location>
        <begin position="55"/>
        <end position="142"/>
    </location>
</feature>
<dbReference type="PANTHER" id="PTHR43861">
    <property type="entry name" value="TRANS-ACONITATE 2-METHYLTRANSFERASE-RELATED"/>
    <property type="match status" value="1"/>
</dbReference>
<dbReference type="CDD" id="cd02440">
    <property type="entry name" value="AdoMet_MTases"/>
    <property type="match status" value="1"/>
</dbReference>
<proteinExistence type="predicted"/>
<dbReference type="EMBL" id="JAOVZO020000023">
    <property type="protein sequence ID" value="MDC8016195.1"/>
    <property type="molecule type" value="Genomic_DNA"/>
</dbReference>